<evidence type="ECO:0000259" key="1">
    <source>
        <dbReference type="Pfam" id="PF02464"/>
    </source>
</evidence>
<evidence type="ECO:0000313" key="3">
    <source>
        <dbReference type="Proteomes" id="UP000074310"/>
    </source>
</evidence>
<gene>
    <name evidence="2" type="ORF">NS334_15900</name>
</gene>
<organism evidence="2 3">
    <name type="scientific">Sphingomonas endophytica</name>
    <dbReference type="NCBI Taxonomy" id="869719"/>
    <lineage>
        <taxon>Bacteria</taxon>
        <taxon>Pseudomonadati</taxon>
        <taxon>Pseudomonadota</taxon>
        <taxon>Alphaproteobacteria</taxon>
        <taxon>Sphingomonadales</taxon>
        <taxon>Sphingomonadaceae</taxon>
        <taxon>Sphingomonas</taxon>
    </lineage>
</organism>
<dbReference type="NCBIfam" id="TIGR00199">
    <property type="entry name" value="PncC_domain"/>
    <property type="match status" value="1"/>
</dbReference>
<dbReference type="AlphaFoldDB" id="A0A147HVE9"/>
<dbReference type="Gene3D" id="3.90.950.20">
    <property type="entry name" value="CinA-like"/>
    <property type="match status" value="1"/>
</dbReference>
<sequence>MTEPLDAIPGAVVAAATRVLEAACARDLSIVTAESCTGGLLASLLTDVEGASHAFERGFVVYSSKAKCELLGIAAEQIDRCGAVSEDVARAMAEGALRHSDGDVALAITGFAGPGAPGDEPGLVHLACRRRDGVTWHRECHFGDVGRGAVRGAALKVALELLERAVA</sequence>
<comment type="caution">
    <text evidence="2">The sequence shown here is derived from an EMBL/GenBank/DDBJ whole genome shotgun (WGS) entry which is preliminary data.</text>
</comment>
<dbReference type="EMBL" id="LDTB01000085">
    <property type="protein sequence ID" value="KTT68848.1"/>
    <property type="molecule type" value="Genomic_DNA"/>
</dbReference>
<proteinExistence type="predicted"/>
<feature type="domain" description="CinA C-terminal" evidence="1">
    <location>
        <begin position="16"/>
        <end position="165"/>
    </location>
</feature>
<keyword evidence="3" id="KW-1185">Reference proteome</keyword>
<dbReference type="Pfam" id="PF02464">
    <property type="entry name" value="CinA"/>
    <property type="match status" value="1"/>
</dbReference>
<accession>A0A147HVE9</accession>
<dbReference type="InterPro" id="IPR036653">
    <property type="entry name" value="CinA-like_C"/>
</dbReference>
<protein>
    <submittedName>
        <fullName evidence="2">Damage-inducible protein CinA</fullName>
    </submittedName>
</protein>
<reference evidence="2 3" key="1">
    <citation type="journal article" date="2016" name="Front. Microbiol.">
        <title>Genomic Resource of Rice Seed Associated Bacteria.</title>
        <authorList>
            <person name="Midha S."/>
            <person name="Bansal K."/>
            <person name="Sharma S."/>
            <person name="Kumar N."/>
            <person name="Patil P.P."/>
            <person name="Chaudhry V."/>
            <person name="Patil P.B."/>
        </authorList>
    </citation>
    <scope>NUCLEOTIDE SEQUENCE [LARGE SCALE GENOMIC DNA]</scope>
    <source>
        <strain evidence="2 3">NS334</strain>
    </source>
</reference>
<name>A0A147HVE9_9SPHN</name>
<dbReference type="RefSeq" id="WP_058756933.1">
    <property type="nucleotide sequence ID" value="NZ_LDTB01000085.1"/>
</dbReference>
<dbReference type="SUPFAM" id="SSF142433">
    <property type="entry name" value="CinA-like"/>
    <property type="match status" value="1"/>
</dbReference>
<evidence type="ECO:0000313" key="2">
    <source>
        <dbReference type="EMBL" id="KTT68848.1"/>
    </source>
</evidence>
<dbReference type="Proteomes" id="UP000074310">
    <property type="component" value="Unassembled WGS sequence"/>
</dbReference>
<dbReference type="InterPro" id="IPR008136">
    <property type="entry name" value="CinA_C"/>
</dbReference>
<dbReference type="PATRIC" id="fig|869719.3.peg.3558"/>